<sequence>MDNENKKDEIIPAHPIANKQTPPTSQQPKAVGAIEHREWEGISYNTSTTTFTAEDDGGLRYCSLKENISLDFFALVEAKKKVMKFVNNQPFIADNVLAQMTCEAIVTKMKHRKEVCSGSVVVIHIAERCDILFIILASCYYVAKDDQDEHQLHRLGLGPLCSPHHVQNSLIPAHAY</sequence>
<organism evidence="2 3">
    <name type="scientific">Gibberella zeae</name>
    <name type="common">Wheat head blight fungus</name>
    <name type="synonym">Fusarium graminearum</name>
    <dbReference type="NCBI Taxonomy" id="5518"/>
    <lineage>
        <taxon>Eukaryota</taxon>
        <taxon>Fungi</taxon>
        <taxon>Dikarya</taxon>
        <taxon>Ascomycota</taxon>
        <taxon>Pezizomycotina</taxon>
        <taxon>Sordariomycetes</taxon>
        <taxon>Hypocreomycetidae</taxon>
        <taxon>Hypocreales</taxon>
        <taxon>Nectriaceae</taxon>
        <taxon>Fusarium</taxon>
    </lineage>
</organism>
<evidence type="ECO:0000313" key="3">
    <source>
        <dbReference type="Proteomes" id="UP000746612"/>
    </source>
</evidence>
<evidence type="ECO:0000256" key="1">
    <source>
        <dbReference type="SAM" id="MobiDB-lite"/>
    </source>
</evidence>
<dbReference type="Proteomes" id="UP000746612">
    <property type="component" value="Unassembled WGS sequence"/>
</dbReference>
<feature type="compositionally biased region" description="Polar residues" evidence="1">
    <location>
        <begin position="18"/>
        <end position="27"/>
    </location>
</feature>
<gene>
    <name evidence="2" type="ORF">MDCFG202_LOCUS3525</name>
</gene>
<evidence type="ECO:0000313" key="2">
    <source>
        <dbReference type="EMBL" id="CAG1962771.1"/>
    </source>
</evidence>
<reference evidence="2" key="1">
    <citation type="submission" date="2021-03" db="EMBL/GenBank/DDBJ databases">
        <authorList>
            <person name="Alouane T."/>
            <person name="Langin T."/>
            <person name="Bonhomme L."/>
        </authorList>
    </citation>
    <scope>NUCLEOTIDE SEQUENCE</scope>
    <source>
        <strain evidence="2">MDC_Fg202</strain>
    </source>
</reference>
<comment type="caution">
    <text evidence="2">The sequence shown here is derived from an EMBL/GenBank/DDBJ whole genome shotgun (WGS) entry which is preliminary data.</text>
</comment>
<proteinExistence type="predicted"/>
<feature type="compositionally biased region" description="Basic and acidic residues" evidence="1">
    <location>
        <begin position="1"/>
        <end position="11"/>
    </location>
</feature>
<dbReference type="EMBL" id="CAJPIJ010000010">
    <property type="protein sequence ID" value="CAG1962771.1"/>
    <property type="molecule type" value="Genomic_DNA"/>
</dbReference>
<feature type="region of interest" description="Disordered" evidence="1">
    <location>
        <begin position="1"/>
        <end position="27"/>
    </location>
</feature>
<protein>
    <submittedName>
        <fullName evidence="2">Uncharacterized protein</fullName>
    </submittedName>
</protein>
<name>A0A9N8NAP0_GIBZA</name>
<dbReference type="AlphaFoldDB" id="A0A9N8NAP0"/>
<accession>A0A9N8NAP0</accession>